<keyword evidence="3" id="KW-1185">Reference proteome</keyword>
<proteinExistence type="predicted"/>
<dbReference type="Pfam" id="PF04307">
    <property type="entry name" value="YdjM"/>
    <property type="match status" value="1"/>
</dbReference>
<dbReference type="OrthoDB" id="5459053at2"/>
<keyword evidence="1" id="KW-0472">Membrane</keyword>
<dbReference type="InterPro" id="IPR007404">
    <property type="entry name" value="YdjM-like"/>
</dbReference>
<keyword evidence="1" id="KW-0812">Transmembrane</keyword>
<sequence length="184" mass="19790">MLGRTHLAIGLAATATAVTNIHALPVSLAVAGVASLIPDLDERHSLIRRKIDTAGIPTGLILLLATDAGMYMYVYIRLLSALLFAGFFVFAYLSPHRSFTHSFLGLLVFLSAIYTSFPQYIVPASIGYAAHLLADVCTNSGIELLWPWRKRFGLHLGQTGGVLDVLAGSAAVVLLVLEIVKKMI</sequence>
<evidence type="ECO:0000313" key="2">
    <source>
        <dbReference type="EMBL" id="SHF80162.1"/>
    </source>
</evidence>
<reference evidence="2 3" key="1">
    <citation type="submission" date="2016-11" db="EMBL/GenBank/DDBJ databases">
        <authorList>
            <person name="Jaros S."/>
            <person name="Januszkiewicz K."/>
            <person name="Wedrychowicz H."/>
        </authorList>
    </citation>
    <scope>NUCLEOTIDE SEQUENCE [LARGE SCALE GENOMIC DNA]</scope>
    <source>
        <strain evidence="2 3">DSM 17918</strain>
    </source>
</reference>
<dbReference type="AlphaFoldDB" id="A0A1M5EMA7"/>
<dbReference type="RefSeq" id="WP_073346215.1">
    <property type="nucleotide sequence ID" value="NZ_FQVH01000046.1"/>
</dbReference>
<dbReference type="Proteomes" id="UP000184088">
    <property type="component" value="Unassembled WGS sequence"/>
</dbReference>
<feature type="transmembrane region" description="Helical" evidence="1">
    <location>
        <begin position="103"/>
        <end position="122"/>
    </location>
</feature>
<feature type="transmembrane region" description="Helical" evidence="1">
    <location>
        <begin position="161"/>
        <end position="180"/>
    </location>
</feature>
<evidence type="ECO:0000256" key="1">
    <source>
        <dbReference type="SAM" id="Phobius"/>
    </source>
</evidence>
<accession>A0A1M5EMA7</accession>
<dbReference type="EMBL" id="FQVH01000046">
    <property type="protein sequence ID" value="SHF80162.1"/>
    <property type="molecule type" value="Genomic_DNA"/>
</dbReference>
<dbReference type="PANTHER" id="PTHR35531">
    <property type="entry name" value="INNER MEMBRANE PROTEIN YBCI-RELATED"/>
    <property type="match status" value="1"/>
</dbReference>
<dbReference type="PANTHER" id="PTHR35531:SF1">
    <property type="entry name" value="INNER MEMBRANE PROTEIN YBCI-RELATED"/>
    <property type="match status" value="1"/>
</dbReference>
<name>A0A1M5EMA7_9THEO</name>
<feature type="transmembrane region" description="Helical" evidence="1">
    <location>
        <begin position="70"/>
        <end position="91"/>
    </location>
</feature>
<evidence type="ECO:0000313" key="3">
    <source>
        <dbReference type="Proteomes" id="UP000184088"/>
    </source>
</evidence>
<organism evidence="2 3">
    <name type="scientific">Caldanaerobius fijiensis DSM 17918</name>
    <dbReference type="NCBI Taxonomy" id="1121256"/>
    <lineage>
        <taxon>Bacteria</taxon>
        <taxon>Bacillati</taxon>
        <taxon>Bacillota</taxon>
        <taxon>Clostridia</taxon>
        <taxon>Thermoanaerobacterales</taxon>
        <taxon>Thermoanaerobacteraceae</taxon>
        <taxon>Caldanaerobius</taxon>
    </lineage>
</organism>
<keyword evidence="1" id="KW-1133">Transmembrane helix</keyword>
<dbReference type="STRING" id="1121256.SAMN02746089_02576"/>
<protein>
    <submittedName>
        <fullName evidence="2">Inner membrane protein</fullName>
    </submittedName>
</protein>
<gene>
    <name evidence="2" type="ORF">SAMN02746089_02576</name>
</gene>